<gene>
    <name evidence="19" type="ORF">ACH5RR_013677</name>
</gene>
<keyword evidence="10" id="KW-0067">ATP-binding</keyword>
<dbReference type="PRINTS" id="PR00019">
    <property type="entry name" value="LEURICHRPT"/>
</dbReference>
<dbReference type="Pfam" id="PF08263">
    <property type="entry name" value="LRRNT_2"/>
    <property type="match status" value="1"/>
</dbReference>
<dbReference type="SMART" id="SM00220">
    <property type="entry name" value="S_TKc"/>
    <property type="match status" value="1"/>
</dbReference>
<dbReference type="Gene3D" id="1.10.510.10">
    <property type="entry name" value="Transferase(Phosphotransferase) domain 1"/>
    <property type="match status" value="1"/>
</dbReference>
<protein>
    <recommendedName>
        <fullName evidence="18">Protein kinase domain-containing protein</fullName>
    </recommendedName>
</protein>
<evidence type="ECO:0000256" key="11">
    <source>
        <dbReference type="ARBA" id="ARBA00022989"/>
    </source>
</evidence>
<keyword evidence="11 16" id="KW-1133">Transmembrane helix</keyword>
<dbReference type="PROSITE" id="PS00108">
    <property type="entry name" value="PROTEIN_KINASE_ST"/>
    <property type="match status" value="1"/>
</dbReference>
<dbReference type="PROSITE" id="PS51450">
    <property type="entry name" value="LRR"/>
    <property type="match status" value="1"/>
</dbReference>
<keyword evidence="20" id="KW-1185">Reference proteome</keyword>
<comment type="caution">
    <text evidence="19">The sequence shown here is derived from an EMBL/GenBank/DDBJ whole genome shotgun (WGS) entry which is preliminary data.</text>
</comment>
<dbReference type="FunFam" id="1.10.510.10:FF:000192">
    <property type="entry name" value="LRR receptor-like serine/threonine-protein kinase RPK2"/>
    <property type="match status" value="1"/>
</dbReference>
<evidence type="ECO:0000256" key="7">
    <source>
        <dbReference type="ARBA" id="ARBA00022729"/>
    </source>
</evidence>
<dbReference type="InterPro" id="IPR003591">
    <property type="entry name" value="Leu-rich_rpt_typical-subtyp"/>
</dbReference>
<dbReference type="AlphaFoldDB" id="A0ABD3A0P4"/>
<dbReference type="FunFam" id="3.80.10.10:FF:000299">
    <property type="entry name" value="Piriformospora indica-insensitive protein 2"/>
    <property type="match status" value="1"/>
</dbReference>
<dbReference type="GO" id="GO:0051707">
    <property type="term" value="P:response to other organism"/>
    <property type="evidence" value="ECO:0007669"/>
    <property type="project" value="UniProtKB-ARBA"/>
</dbReference>
<dbReference type="PANTHER" id="PTHR48052">
    <property type="entry name" value="UNNAMED PRODUCT"/>
    <property type="match status" value="1"/>
</dbReference>
<dbReference type="Gene3D" id="3.80.10.10">
    <property type="entry name" value="Ribonuclease Inhibitor"/>
    <property type="match status" value="4"/>
</dbReference>
<dbReference type="GO" id="GO:0006952">
    <property type="term" value="P:defense response"/>
    <property type="evidence" value="ECO:0007669"/>
    <property type="project" value="UniProtKB-ARBA"/>
</dbReference>
<dbReference type="SUPFAM" id="SSF56112">
    <property type="entry name" value="Protein kinase-like (PK-like)"/>
    <property type="match status" value="1"/>
</dbReference>
<evidence type="ECO:0000256" key="4">
    <source>
        <dbReference type="ARBA" id="ARBA00022475"/>
    </source>
</evidence>
<evidence type="ECO:0000256" key="2">
    <source>
        <dbReference type="ARBA" id="ARBA00008684"/>
    </source>
</evidence>
<evidence type="ECO:0000256" key="16">
    <source>
        <dbReference type="SAM" id="Phobius"/>
    </source>
</evidence>
<keyword evidence="12 16" id="KW-0472">Membrane</keyword>
<dbReference type="InterPro" id="IPR001611">
    <property type="entry name" value="Leu-rich_rpt"/>
</dbReference>
<evidence type="ECO:0000256" key="14">
    <source>
        <dbReference type="ARBA" id="ARBA00023180"/>
    </source>
</evidence>
<evidence type="ECO:0000256" key="3">
    <source>
        <dbReference type="ARBA" id="ARBA00009592"/>
    </source>
</evidence>
<organism evidence="19 20">
    <name type="scientific">Cinchona calisaya</name>
    <dbReference type="NCBI Taxonomy" id="153742"/>
    <lineage>
        <taxon>Eukaryota</taxon>
        <taxon>Viridiplantae</taxon>
        <taxon>Streptophyta</taxon>
        <taxon>Embryophyta</taxon>
        <taxon>Tracheophyta</taxon>
        <taxon>Spermatophyta</taxon>
        <taxon>Magnoliopsida</taxon>
        <taxon>eudicotyledons</taxon>
        <taxon>Gunneridae</taxon>
        <taxon>Pentapetalae</taxon>
        <taxon>asterids</taxon>
        <taxon>lamiids</taxon>
        <taxon>Gentianales</taxon>
        <taxon>Rubiaceae</taxon>
        <taxon>Cinchonoideae</taxon>
        <taxon>Cinchoneae</taxon>
        <taxon>Cinchona</taxon>
    </lineage>
</organism>
<keyword evidence="7 17" id="KW-0732">Signal</keyword>
<dbReference type="InterPro" id="IPR008271">
    <property type="entry name" value="Ser/Thr_kinase_AS"/>
</dbReference>
<evidence type="ECO:0000256" key="1">
    <source>
        <dbReference type="ARBA" id="ARBA00004251"/>
    </source>
</evidence>
<sequence length="1143" mass="122979">MAATILTLLSLTIFITTTFIYCSSAATGAASEPDIQSEIRALTAFKASLHDPLGVLGGWDPSTPSAPCDWRGVFCNNSQVNELRLPRLQLAGALTPQICNLRMLRKLSLRSNFFNGSVPSSLAKCGLLHSLFLQYNSFSGYLPPEISNLTNLEILNLAGNQLSGEVPGDLPKNLRYLDLSSNSFSGEIPKSLSNVSQIQLINLSYNHFSGEIPATIGELQQLEYLWLDYNNLQGTLPSAVANCSSLLHLSAEGNAISGVIPAAIGALPKLAVISLLHNNLSGLLPLSLFCNVSIYSPSIRNVQLGFNEFTGIAASAEPSGNYCFSVLEVLEIQHNRIRGNFPQFLVNVTTLTALDVSGNDFLGSIPGEIGNLRRLGELRMANNSFVGDIPVGITNCGNLKALDLEGNQLTGELPVFLSELKGLKVLSLGGNQFSGSIPSSFGNLTQLESLNLRDNGLNGSLPGELLSLSNLSMLNLAGNKFSGSLPADFRNLRQLSVLNLSGNGFSGAVSASIGNLYKLIVVDLSKQNLSGELPSDLAGLPNLQVIALQENSFSGDVPEGFSSLMGLRYLNLSSNLFSGSIPSTFGFLKSLILMSLSGNHISGLVPPELGNCSSLEILDLHSNSLTGRIPVDLSRLERLNVLDLGSNNLTGEIPEEISNCLSLNSLVLGGNHLSGHIPDSLSKLSNLTTLDLSRNNLTGNIPANLTLISSLKNLNVSNNNLEGEIPVMMGSRFNNTAVFMGNQALCGKPLDTKCEEADKGDNKNRLILFIAIAASGTLLTLSCCCFYVYSLLRWRQKLKQGATGEKKHSPARASTRTSGGRGSGDNGGPKLIMFNNKIALAETIEATRQFDEENVLSRTRYGVLFKACYSDGMVLSIRRLPDGSLDENLFRKEAESLGRVKHRNLTVLRGYYAGPPDVRLLVYDYMPNGNLATLLQEASHQDGHVLNWPMRHLIALGIARGLAFLHTAAMVHGDIKPQNVLFDADFEAHLSDFGLDKLTIATPTEPSTSTSVGTLGYISPEAALTGETTKESDVYSFGIVLLELLTGKRPVMFTQDEDIVKWVKRQLQRGQISELLEPGLLELDPESSEWEEFLLGIKVGLLCTAPDPLDRPTMADIVFMLEGCRVGPDMPSSADPTSQPSPA</sequence>
<dbReference type="Gene3D" id="3.30.200.20">
    <property type="entry name" value="Phosphorylase Kinase, domain 1"/>
    <property type="match status" value="1"/>
</dbReference>
<dbReference type="GO" id="GO:0005524">
    <property type="term" value="F:ATP binding"/>
    <property type="evidence" value="ECO:0007669"/>
    <property type="project" value="UniProtKB-KW"/>
</dbReference>
<evidence type="ECO:0000256" key="17">
    <source>
        <dbReference type="SAM" id="SignalP"/>
    </source>
</evidence>
<dbReference type="InterPro" id="IPR032675">
    <property type="entry name" value="LRR_dom_sf"/>
</dbReference>
<dbReference type="InterPro" id="IPR011009">
    <property type="entry name" value="Kinase-like_dom_sf"/>
</dbReference>
<feature type="signal peptide" evidence="17">
    <location>
        <begin position="1"/>
        <end position="25"/>
    </location>
</feature>
<evidence type="ECO:0000256" key="10">
    <source>
        <dbReference type="ARBA" id="ARBA00022840"/>
    </source>
</evidence>
<dbReference type="Proteomes" id="UP001630127">
    <property type="component" value="Unassembled WGS sequence"/>
</dbReference>
<feature type="domain" description="Protein kinase" evidence="18">
    <location>
        <begin position="850"/>
        <end position="1130"/>
    </location>
</feature>
<evidence type="ECO:0000256" key="13">
    <source>
        <dbReference type="ARBA" id="ARBA00023170"/>
    </source>
</evidence>
<keyword evidence="4" id="KW-1003">Cell membrane</keyword>
<dbReference type="InterPro" id="IPR013210">
    <property type="entry name" value="LRR_N_plant-typ"/>
</dbReference>
<dbReference type="SUPFAM" id="SSF52058">
    <property type="entry name" value="L domain-like"/>
    <property type="match status" value="2"/>
</dbReference>
<feature type="transmembrane region" description="Helical" evidence="16">
    <location>
        <begin position="766"/>
        <end position="789"/>
    </location>
</feature>
<dbReference type="GO" id="GO:0005886">
    <property type="term" value="C:plasma membrane"/>
    <property type="evidence" value="ECO:0007669"/>
    <property type="project" value="UniProtKB-SubCell"/>
</dbReference>
<dbReference type="Pfam" id="PF13855">
    <property type="entry name" value="LRR_8"/>
    <property type="match status" value="2"/>
</dbReference>
<dbReference type="FunFam" id="3.80.10.10:FF:000041">
    <property type="entry name" value="LRR receptor-like serine/threonine-protein kinase ERECTA"/>
    <property type="match status" value="1"/>
</dbReference>
<proteinExistence type="inferred from homology"/>
<evidence type="ECO:0000256" key="5">
    <source>
        <dbReference type="ARBA" id="ARBA00022614"/>
    </source>
</evidence>
<dbReference type="EMBL" id="JBJUIK010000006">
    <property type="protein sequence ID" value="KAL3525305.1"/>
    <property type="molecule type" value="Genomic_DNA"/>
</dbReference>
<feature type="chain" id="PRO_5044754628" description="Protein kinase domain-containing protein" evidence="17">
    <location>
        <begin position="26"/>
        <end position="1143"/>
    </location>
</feature>
<keyword evidence="9" id="KW-0547">Nucleotide-binding</keyword>
<name>A0ABD3A0P4_9GENT</name>
<evidence type="ECO:0000256" key="6">
    <source>
        <dbReference type="ARBA" id="ARBA00022692"/>
    </source>
</evidence>
<reference evidence="19 20" key="1">
    <citation type="submission" date="2024-11" db="EMBL/GenBank/DDBJ databases">
        <title>A near-complete genome assembly of Cinchona calisaya.</title>
        <authorList>
            <person name="Lian D.C."/>
            <person name="Zhao X.W."/>
            <person name="Wei L."/>
        </authorList>
    </citation>
    <scope>NUCLEOTIDE SEQUENCE [LARGE SCALE GENOMIC DNA]</scope>
    <source>
        <tissue evidence="19">Nenye</tissue>
    </source>
</reference>
<dbReference type="SUPFAM" id="SSF52047">
    <property type="entry name" value="RNI-like"/>
    <property type="match status" value="1"/>
</dbReference>
<dbReference type="InterPro" id="IPR000719">
    <property type="entry name" value="Prot_kinase_dom"/>
</dbReference>
<accession>A0ABD3A0P4</accession>
<evidence type="ECO:0000256" key="8">
    <source>
        <dbReference type="ARBA" id="ARBA00022737"/>
    </source>
</evidence>
<evidence type="ECO:0000256" key="9">
    <source>
        <dbReference type="ARBA" id="ARBA00022741"/>
    </source>
</evidence>
<dbReference type="PROSITE" id="PS50011">
    <property type="entry name" value="PROTEIN_KINASE_DOM"/>
    <property type="match status" value="1"/>
</dbReference>
<comment type="similarity">
    <text evidence="3">Belongs to the RLP family.</text>
</comment>
<dbReference type="SMART" id="SM00369">
    <property type="entry name" value="LRR_TYP"/>
    <property type="match status" value="14"/>
</dbReference>
<dbReference type="FunFam" id="3.80.10.10:FF:000101">
    <property type="entry name" value="LRR receptor-like serine/threonine-protein kinase ERECTA"/>
    <property type="match status" value="1"/>
</dbReference>
<comment type="subcellular location">
    <subcellularLocation>
        <location evidence="1">Cell membrane</location>
        <topology evidence="1">Single-pass type I membrane protein</topology>
    </subcellularLocation>
</comment>
<dbReference type="Pfam" id="PF00560">
    <property type="entry name" value="LRR_1"/>
    <property type="match status" value="14"/>
</dbReference>
<comment type="similarity">
    <text evidence="2">Belongs to the protein kinase superfamily. Ser/Thr protein kinase family.</text>
</comment>
<dbReference type="FunFam" id="3.30.200.20:FF:000404">
    <property type="entry name" value="Putative LRR receptor-like serine/threonine-protein kinase"/>
    <property type="match status" value="1"/>
</dbReference>
<evidence type="ECO:0000259" key="18">
    <source>
        <dbReference type="PROSITE" id="PS50011"/>
    </source>
</evidence>
<evidence type="ECO:0000256" key="15">
    <source>
        <dbReference type="SAM" id="MobiDB-lite"/>
    </source>
</evidence>
<keyword evidence="6 16" id="KW-0812">Transmembrane</keyword>
<dbReference type="FunFam" id="3.80.10.10:FF:000095">
    <property type="entry name" value="LRR receptor-like serine/threonine-protein kinase GSO1"/>
    <property type="match status" value="1"/>
</dbReference>
<keyword evidence="8" id="KW-0677">Repeat</keyword>
<feature type="region of interest" description="Disordered" evidence="15">
    <location>
        <begin position="802"/>
        <end position="828"/>
    </location>
</feature>
<dbReference type="PANTHER" id="PTHR48052:SF63">
    <property type="entry name" value="PROTEIN KINASE DOMAIN-CONTAINING PROTEIN"/>
    <property type="match status" value="1"/>
</dbReference>
<keyword evidence="5" id="KW-0433">Leucine-rich repeat</keyword>
<keyword evidence="13" id="KW-0675">Receptor</keyword>
<keyword evidence="14" id="KW-0325">Glycoprotein</keyword>
<evidence type="ECO:0000256" key="12">
    <source>
        <dbReference type="ARBA" id="ARBA00023136"/>
    </source>
</evidence>
<evidence type="ECO:0000313" key="20">
    <source>
        <dbReference type="Proteomes" id="UP001630127"/>
    </source>
</evidence>
<dbReference type="SMART" id="SM00365">
    <property type="entry name" value="LRR_SD22"/>
    <property type="match status" value="7"/>
</dbReference>
<dbReference type="Pfam" id="PF00069">
    <property type="entry name" value="Pkinase"/>
    <property type="match status" value="1"/>
</dbReference>
<evidence type="ECO:0000313" key="19">
    <source>
        <dbReference type="EMBL" id="KAL3525305.1"/>
    </source>
</evidence>